<gene>
    <name evidence="1" type="ORF">V466_15545</name>
</gene>
<evidence type="ECO:0000313" key="2">
    <source>
        <dbReference type="Proteomes" id="UP000026739"/>
    </source>
</evidence>
<dbReference type="Proteomes" id="UP000026739">
    <property type="component" value="Unassembled WGS sequence"/>
</dbReference>
<accession>A0A059L2G7</accession>
<reference evidence="1 2" key="1">
    <citation type="submission" date="2013-12" db="EMBL/GenBank/DDBJ databases">
        <authorList>
            <person name="Formusa P.A."/>
            <person name="Habash M."/>
            <person name="Lee H."/>
            <person name="Trevors J.T."/>
        </authorList>
    </citation>
    <scope>NUCLEOTIDE SEQUENCE [LARGE SCALE GENOMIC DNA]</scope>
    <source>
        <strain evidence="1 2">PD30</strain>
    </source>
</reference>
<dbReference type="EMBL" id="AZQQ01000079">
    <property type="protein sequence ID" value="KDD68164.1"/>
    <property type="molecule type" value="Genomic_DNA"/>
</dbReference>
<sequence>MAAASIVFIRQGHARTGGMGRTIRWVQTCIRFVQQVMGA</sequence>
<name>A0A059L2G7_9PSED</name>
<protein>
    <submittedName>
        <fullName evidence="1">Uncharacterized protein</fullName>
    </submittedName>
</protein>
<organism evidence="1 2">
    <name type="scientific">Pseudomonas mandelii PD30</name>
    <dbReference type="NCBI Taxonomy" id="1419583"/>
    <lineage>
        <taxon>Bacteria</taxon>
        <taxon>Pseudomonadati</taxon>
        <taxon>Pseudomonadota</taxon>
        <taxon>Gammaproteobacteria</taxon>
        <taxon>Pseudomonadales</taxon>
        <taxon>Pseudomonadaceae</taxon>
        <taxon>Pseudomonas</taxon>
    </lineage>
</organism>
<dbReference type="AlphaFoldDB" id="A0A059L2G7"/>
<proteinExistence type="predicted"/>
<comment type="caution">
    <text evidence="1">The sequence shown here is derived from an EMBL/GenBank/DDBJ whole genome shotgun (WGS) entry which is preliminary data.</text>
</comment>
<evidence type="ECO:0000313" key="1">
    <source>
        <dbReference type="EMBL" id="KDD68164.1"/>
    </source>
</evidence>